<dbReference type="AlphaFoldDB" id="R0JW98"/>
<evidence type="ECO:0000313" key="1">
    <source>
        <dbReference type="EMBL" id="EOA85223.1"/>
    </source>
</evidence>
<dbReference type="PANTHER" id="PTHR36578">
    <property type="entry name" value="CHROMOSOME 15, WHOLE GENOME SHOTGUN SEQUENCE"/>
    <property type="match status" value="1"/>
</dbReference>
<reference evidence="1 2" key="2">
    <citation type="journal article" date="2013" name="PLoS Genet.">
        <title>Comparative genome structure, secondary metabolite, and effector coding capacity across Cochliobolus pathogens.</title>
        <authorList>
            <person name="Condon B.J."/>
            <person name="Leng Y."/>
            <person name="Wu D."/>
            <person name="Bushley K.E."/>
            <person name="Ohm R.A."/>
            <person name="Otillar R."/>
            <person name="Martin J."/>
            <person name="Schackwitz W."/>
            <person name="Grimwood J."/>
            <person name="MohdZainudin N."/>
            <person name="Xue C."/>
            <person name="Wang R."/>
            <person name="Manning V.A."/>
            <person name="Dhillon B."/>
            <person name="Tu Z.J."/>
            <person name="Steffenson B.J."/>
            <person name="Salamov A."/>
            <person name="Sun H."/>
            <person name="Lowry S."/>
            <person name="LaButti K."/>
            <person name="Han J."/>
            <person name="Copeland A."/>
            <person name="Lindquist E."/>
            <person name="Barry K."/>
            <person name="Schmutz J."/>
            <person name="Baker S.E."/>
            <person name="Ciuffetti L.M."/>
            <person name="Grigoriev I.V."/>
            <person name="Zhong S."/>
            <person name="Turgeon B.G."/>
        </authorList>
    </citation>
    <scope>NUCLEOTIDE SEQUENCE [LARGE SCALE GENOMIC DNA]</scope>
    <source>
        <strain evidence="2">28A</strain>
    </source>
</reference>
<name>R0JW98_EXST2</name>
<keyword evidence="2" id="KW-1185">Reference proteome</keyword>
<dbReference type="GeneID" id="19403652"/>
<dbReference type="STRING" id="671987.R0JW98"/>
<dbReference type="HOGENOM" id="CLU_1031199_0_0_1"/>
<sequence>MATPILSIIQVTAPPWFTEIPVFSIDAVKPAVLATSTIQPDLSSPTSRAVKHDYGDCAILPAGHGPVPKYDNTRGFYHSREIHDAAKKAHTPPGYIKSFISATGSYVGAIYLGHYELESFDTHECARRCTEHGQLVNATQPSVPTGTSAAAAAKTTETGYAQQTPEETCEGFNVYFERSPTIHLGPHCPDAPSRTLIKCAIWGEPLHEEKATNTGYREWDFDVAIAGSNGYSLAKHGKGGKSMAACGKRVAKTLLAAVFVGHVLWGLGMF</sequence>
<dbReference type="EMBL" id="KB908703">
    <property type="protein sequence ID" value="EOA85223.1"/>
    <property type="molecule type" value="Genomic_DNA"/>
</dbReference>
<dbReference type="PANTHER" id="PTHR36578:SF1">
    <property type="entry name" value="APPLE DOMAIN-CONTAINING PROTEIN"/>
    <property type="match status" value="1"/>
</dbReference>
<dbReference type="RefSeq" id="XP_008027030.1">
    <property type="nucleotide sequence ID" value="XM_008028839.1"/>
</dbReference>
<evidence type="ECO:0000313" key="2">
    <source>
        <dbReference type="Proteomes" id="UP000016935"/>
    </source>
</evidence>
<dbReference type="OrthoDB" id="271448at2759"/>
<dbReference type="Proteomes" id="UP000016935">
    <property type="component" value="Unassembled WGS sequence"/>
</dbReference>
<protein>
    <submittedName>
        <fullName evidence="1">Uncharacterized protein</fullName>
    </submittedName>
</protein>
<reference evidence="1 2" key="1">
    <citation type="journal article" date="2012" name="PLoS Pathog.">
        <title>Diverse lifestyles and strategies of plant pathogenesis encoded in the genomes of eighteen Dothideomycetes fungi.</title>
        <authorList>
            <person name="Ohm R.A."/>
            <person name="Feau N."/>
            <person name="Henrissat B."/>
            <person name="Schoch C.L."/>
            <person name="Horwitz B.A."/>
            <person name="Barry K.W."/>
            <person name="Condon B.J."/>
            <person name="Copeland A.C."/>
            <person name="Dhillon B."/>
            <person name="Glaser F."/>
            <person name="Hesse C.N."/>
            <person name="Kosti I."/>
            <person name="LaButti K."/>
            <person name="Lindquist E.A."/>
            <person name="Lucas S."/>
            <person name="Salamov A.A."/>
            <person name="Bradshaw R.E."/>
            <person name="Ciuffetti L."/>
            <person name="Hamelin R.C."/>
            <person name="Kema G.H.J."/>
            <person name="Lawrence C."/>
            <person name="Scott J.A."/>
            <person name="Spatafora J.W."/>
            <person name="Turgeon B.G."/>
            <person name="de Wit P.J.G.M."/>
            <person name="Zhong S."/>
            <person name="Goodwin S.B."/>
            <person name="Grigoriev I.V."/>
        </authorList>
    </citation>
    <scope>NUCLEOTIDE SEQUENCE [LARGE SCALE GENOMIC DNA]</scope>
    <source>
        <strain evidence="2">28A</strain>
    </source>
</reference>
<gene>
    <name evidence="1" type="ORF">SETTUDRAFT_32441</name>
</gene>
<proteinExistence type="predicted"/>
<organism evidence="1 2">
    <name type="scientific">Exserohilum turcicum (strain 28A)</name>
    <name type="common">Northern leaf blight fungus</name>
    <name type="synonym">Setosphaeria turcica</name>
    <dbReference type="NCBI Taxonomy" id="671987"/>
    <lineage>
        <taxon>Eukaryota</taxon>
        <taxon>Fungi</taxon>
        <taxon>Dikarya</taxon>
        <taxon>Ascomycota</taxon>
        <taxon>Pezizomycotina</taxon>
        <taxon>Dothideomycetes</taxon>
        <taxon>Pleosporomycetidae</taxon>
        <taxon>Pleosporales</taxon>
        <taxon>Pleosporineae</taxon>
        <taxon>Pleosporaceae</taxon>
        <taxon>Exserohilum</taxon>
    </lineage>
</organism>
<accession>R0JW98</accession>